<gene>
    <name evidence="1" type="ORF">KAK10_07585</name>
</gene>
<evidence type="ECO:0000313" key="1">
    <source>
        <dbReference type="EMBL" id="MCM2437768.1"/>
    </source>
</evidence>
<proteinExistence type="predicted"/>
<evidence type="ECO:0000313" key="2">
    <source>
        <dbReference type="Proteomes" id="UP001057481"/>
    </source>
</evidence>
<dbReference type="EMBL" id="JAGMVS010000068">
    <property type="protein sequence ID" value="MCM2437768.1"/>
    <property type="molecule type" value="Genomic_DNA"/>
</dbReference>
<name>A0ABT0VKU6_9LACO</name>
<dbReference type="RefSeq" id="WP_205143679.1">
    <property type="nucleotide sequence ID" value="NZ_JAFBDN010000009.1"/>
</dbReference>
<protein>
    <submittedName>
        <fullName evidence="1">Uncharacterized protein</fullName>
    </submittedName>
</protein>
<comment type="caution">
    <text evidence="1">The sequence shown here is derived from an EMBL/GenBank/DDBJ whole genome shotgun (WGS) entry which is preliminary data.</text>
</comment>
<keyword evidence="2" id="KW-1185">Reference proteome</keyword>
<organism evidence="1 2">
    <name type="scientific">Periweissella beninensis</name>
    <dbReference type="NCBI Taxonomy" id="504936"/>
    <lineage>
        <taxon>Bacteria</taxon>
        <taxon>Bacillati</taxon>
        <taxon>Bacillota</taxon>
        <taxon>Bacilli</taxon>
        <taxon>Lactobacillales</taxon>
        <taxon>Lactobacillaceae</taxon>
        <taxon>Periweissella</taxon>
    </lineage>
</organism>
<sequence>MQNIPSIAELSAMAPSFEFTKSVVSEEVVQNNNANQEFTWVANPFSAIRTLILDEGVSFKDLPEGASFNASVGISGIRWAITREIQTDEDGNEVTMFVLNDMGESFFKMFTYLQVTAPEVTMDEIFTNENFANFLKSWDILEAANILPVNDQADDAEGILGLRFGITEEEFFTEGGLNGVVNYADSIVVGLQAAIITIAQGLSK</sequence>
<dbReference type="Proteomes" id="UP001057481">
    <property type="component" value="Unassembled WGS sequence"/>
</dbReference>
<reference evidence="1" key="1">
    <citation type="submission" date="2021-04" db="EMBL/GenBank/DDBJ databases">
        <title>Taxonomic assessment of Weissella genus.</title>
        <authorList>
            <person name="Fanelli F."/>
            <person name="Chieffi D."/>
            <person name="Dell'Aquila A."/>
            <person name="Gyu-Sung C."/>
            <person name="Franz C.M.A.P."/>
            <person name="Fusco V."/>
        </authorList>
    </citation>
    <scope>NUCLEOTIDE SEQUENCE</scope>
    <source>
        <strain evidence="1">LMG 25373</strain>
    </source>
</reference>
<accession>A0ABT0VKU6</accession>